<sequence>MNPSDSLYHRLFSHPVMVEQFVRDFVPAALALGLDFSRMERVNAKFHGRGGRRREGDVIWRIPTECGGDVYLYLMLEFQSQIDWWMPVRIQVYAGLLWQQIIDEMRLKPGDRLPPVLPVVLYNGDKAWNAPTGTAELVALPADSALWHWQPSIRDHLVDEKALPGSDLERHDSLVALLFRLEASPGPAELIDLVDEIIGWFRQHPDYATLKQLFTEIVGYALSEQAAFANEPAALTATDLLEMRNMVPERFRKWADEVRAQAIVETRTQVRTQTLANALSRQLRHRFGELPQSCTERIHSASDTELEAWMDQVLDAASISDVFDDKRVN</sequence>
<dbReference type="Proteomes" id="UP000321523">
    <property type="component" value="Unassembled WGS sequence"/>
</dbReference>
<dbReference type="RefSeq" id="WP_169789459.1">
    <property type="nucleotide sequence ID" value="NZ_BJYZ01000048.1"/>
</dbReference>
<dbReference type="Pfam" id="PF14261">
    <property type="entry name" value="DUF4351"/>
    <property type="match status" value="1"/>
</dbReference>
<evidence type="ECO:0000313" key="3">
    <source>
        <dbReference type="EMBL" id="GEO42694.1"/>
    </source>
</evidence>
<organism evidence="3 4">
    <name type="scientific">Skermanella aerolata</name>
    <dbReference type="NCBI Taxonomy" id="393310"/>
    <lineage>
        <taxon>Bacteria</taxon>
        <taxon>Pseudomonadati</taxon>
        <taxon>Pseudomonadota</taxon>
        <taxon>Alphaproteobacteria</taxon>
        <taxon>Rhodospirillales</taxon>
        <taxon>Azospirillaceae</taxon>
        <taxon>Skermanella</taxon>
    </lineage>
</organism>
<reference evidence="3 4" key="1">
    <citation type="submission" date="2019-07" db="EMBL/GenBank/DDBJ databases">
        <title>Whole genome shotgun sequence of Skermanella aerolata NBRC 106429.</title>
        <authorList>
            <person name="Hosoyama A."/>
            <person name="Uohara A."/>
            <person name="Ohji S."/>
            <person name="Ichikawa N."/>
        </authorList>
    </citation>
    <scope>NUCLEOTIDE SEQUENCE [LARGE SCALE GENOMIC DNA]</scope>
    <source>
        <strain evidence="3 4">NBRC 106429</strain>
    </source>
</reference>
<dbReference type="PANTHER" id="PTHR34611">
    <property type="match status" value="1"/>
</dbReference>
<evidence type="ECO:0000259" key="1">
    <source>
        <dbReference type="Pfam" id="PF04754"/>
    </source>
</evidence>
<dbReference type="Pfam" id="PF04754">
    <property type="entry name" value="Transposase_31"/>
    <property type="match status" value="1"/>
</dbReference>
<protein>
    <recommendedName>
        <fullName evidence="5">Transposase (putative) YhgA-like domain-containing protein</fullName>
    </recommendedName>
</protein>
<dbReference type="InterPro" id="IPR051699">
    <property type="entry name" value="Rpn/YhgA-like_nuclease"/>
</dbReference>
<evidence type="ECO:0000313" key="4">
    <source>
        <dbReference type="Proteomes" id="UP000321523"/>
    </source>
</evidence>
<evidence type="ECO:0000259" key="2">
    <source>
        <dbReference type="Pfam" id="PF14261"/>
    </source>
</evidence>
<accession>A0A512E1V8</accession>
<comment type="caution">
    <text evidence="3">The sequence shown here is derived from an EMBL/GenBank/DDBJ whole genome shotgun (WGS) entry which is preliminary data.</text>
</comment>
<gene>
    <name evidence="3" type="ORF">SAE02_68420</name>
</gene>
<keyword evidence="4" id="KW-1185">Reference proteome</keyword>
<dbReference type="InterPro" id="IPR025587">
    <property type="entry name" value="DUF4351"/>
</dbReference>
<dbReference type="EMBL" id="BJYZ01000048">
    <property type="protein sequence ID" value="GEO42694.1"/>
    <property type="molecule type" value="Genomic_DNA"/>
</dbReference>
<feature type="domain" description="Transposase (putative) YhgA-like" evidence="1">
    <location>
        <begin position="2"/>
        <end position="203"/>
    </location>
</feature>
<dbReference type="InterPro" id="IPR006842">
    <property type="entry name" value="Transposase_31"/>
</dbReference>
<dbReference type="AlphaFoldDB" id="A0A512E1V8"/>
<feature type="domain" description="DUF4351" evidence="2">
    <location>
        <begin position="271"/>
        <end position="322"/>
    </location>
</feature>
<dbReference type="PANTHER" id="PTHR34611:SF2">
    <property type="entry name" value="INACTIVE RECOMBINATION-PROMOTING NUCLEASE-LIKE PROTEIN RPNE-RELATED"/>
    <property type="match status" value="1"/>
</dbReference>
<name>A0A512E1V8_9PROT</name>
<evidence type="ECO:0008006" key="5">
    <source>
        <dbReference type="Google" id="ProtNLM"/>
    </source>
</evidence>
<proteinExistence type="predicted"/>